<feature type="region of interest" description="Disordered" evidence="1">
    <location>
        <begin position="18"/>
        <end position="44"/>
    </location>
</feature>
<feature type="region of interest" description="Disordered" evidence="1">
    <location>
        <begin position="84"/>
        <end position="109"/>
    </location>
</feature>
<dbReference type="AlphaFoldDB" id="A0A4V6A6R5"/>
<evidence type="ECO:0000313" key="3">
    <source>
        <dbReference type="Proteomes" id="UP000298663"/>
    </source>
</evidence>
<gene>
    <name evidence="2" type="ORF">L596_009554</name>
</gene>
<name>A0A4V6A6R5_STECR</name>
<sequence length="160" mass="18454">MPRLPSYGARERERLRHLEKLSKSSYSSLQIRNPDESSSSHDFKQKLRAQIDAAKKEMGSSEPLTHLVSDEDLANLEKRLNNSFCNKPCTSRANPNDEACTSRSSHPDEAKKIRIDDEELMEWVTEFREFLKLGDKLKAQLEQKKKEQKDDTSQDTKTEA</sequence>
<feature type="compositionally biased region" description="Basic and acidic residues" evidence="1">
    <location>
        <begin position="33"/>
        <end position="44"/>
    </location>
</feature>
<organism evidence="2 3">
    <name type="scientific">Steinernema carpocapsae</name>
    <name type="common">Entomopathogenic nematode</name>
    <dbReference type="NCBI Taxonomy" id="34508"/>
    <lineage>
        <taxon>Eukaryota</taxon>
        <taxon>Metazoa</taxon>
        <taxon>Ecdysozoa</taxon>
        <taxon>Nematoda</taxon>
        <taxon>Chromadorea</taxon>
        <taxon>Rhabditida</taxon>
        <taxon>Tylenchina</taxon>
        <taxon>Panagrolaimomorpha</taxon>
        <taxon>Strongyloidoidea</taxon>
        <taxon>Steinernematidae</taxon>
        <taxon>Steinernema</taxon>
    </lineage>
</organism>
<reference evidence="2 3" key="1">
    <citation type="journal article" date="2015" name="Genome Biol.">
        <title>Comparative genomics of Steinernema reveals deeply conserved gene regulatory networks.</title>
        <authorList>
            <person name="Dillman A.R."/>
            <person name="Macchietto M."/>
            <person name="Porter C.F."/>
            <person name="Rogers A."/>
            <person name="Williams B."/>
            <person name="Antoshechkin I."/>
            <person name="Lee M.M."/>
            <person name="Goodwin Z."/>
            <person name="Lu X."/>
            <person name="Lewis E.E."/>
            <person name="Goodrich-Blair H."/>
            <person name="Stock S.P."/>
            <person name="Adams B.J."/>
            <person name="Sternberg P.W."/>
            <person name="Mortazavi A."/>
        </authorList>
    </citation>
    <scope>NUCLEOTIDE SEQUENCE [LARGE SCALE GENOMIC DNA]</scope>
    <source>
        <strain evidence="2 3">ALL</strain>
    </source>
</reference>
<accession>A0A4V6A6R5</accession>
<reference evidence="2 3" key="2">
    <citation type="journal article" date="2019" name="G3 (Bethesda)">
        <title>Hybrid Assembly of the Genome of the Entomopathogenic Nematode Steinernema carpocapsae Identifies the X-Chromosome.</title>
        <authorList>
            <person name="Serra L."/>
            <person name="Macchietto M."/>
            <person name="Macias-Munoz A."/>
            <person name="McGill C.J."/>
            <person name="Rodriguez I.M."/>
            <person name="Rodriguez B."/>
            <person name="Murad R."/>
            <person name="Mortazavi A."/>
        </authorList>
    </citation>
    <scope>NUCLEOTIDE SEQUENCE [LARGE SCALE GENOMIC DNA]</scope>
    <source>
        <strain evidence="2 3">ALL</strain>
    </source>
</reference>
<protein>
    <submittedName>
        <fullName evidence="2">Uncharacterized protein</fullName>
    </submittedName>
</protein>
<keyword evidence="3" id="KW-1185">Reference proteome</keyword>
<proteinExistence type="predicted"/>
<dbReference type="Proteomes" id="UP000298663">
    <property type="component" value="Unassembled WGS sequence"/>
</dbReference>
<evidence type="ECO:0000313" key="2">
    <source>
        <dbReference type="EMBL" id="TKR95375.1"/>
    </source>
</evidence>
<dbReference type="EMBL" id="AZBU02000002">
    <property type="protein sequence ID" value="TKR95375.1"/>
    <property type="molecule type" value="Genomic_DNA"/>
</dbReference>
<evidence type="ECO:0000256" key="1">
    <source>
        <dbReference type="SAM" id="MobiDB-lite"/>
    </source>
</evidence>
<comment type="caution">
    <text evidence="2">The sequence shown here is derived from an EMBL/GenBank/DDBJ whole genome shotgun (WGS) entry which is preliminary data.</text>
</comment>
<feature type="region of interest" description="Disordered" evidence="1">
    <location>
        <begin position="141"/>
        <end position="160"/>
    </location>
</feature>
<feature type="compositionally biased region" description="Polar residues" evidence="1">
    <location>
        <begin position="84"/>
        <end position="104"/>
    </location>
</feature>